<evidence type="ECO:0000256" key="3">
    <source>
        <dbReference type="SAM" id="Phobius"/>
    </source>
</evidence>
<dbReference type="Pfam" id="PF00487">
    <property type="entry name" value="FA_desaturase"/>
    <property type="match status" value="1"/>
</dbReference>
<keyword evidence="6" id="KW-1185">Reference proteome</keyword>
<dbReference type="RefSeq" id="WP_016866419.1">
    <property type="nucleotide sequence ID" value="NZ_CAWNVR010000739.1"/>
</dbReference>
<name>A0A2N6JWG7_FISMU</name>
<dbReference type="InterPro" id="IPR054681">
    <property type="entry name" value="CrtW-like"/>
</dbReference>
<proteinExistence type="inferred from homology"/>
<evidence type="ECO:0000313" key="6">
    <source>
        <dbReference type="Proteomes" id="UP000235036"/>
    </source>
</evidence>
<evidence type="ECO:0000313" key="5">
    <source>
        <dbReference type="EMBL" id="PLZ84386.1"/>
    </source>
</evidence>
<keyword evidence="3" id="KW-0472">Membrane</keyword>
<organism evidence="5 6">
    <name type="scientific">Fischerella muscicola CCMEE 5323</name>
    <dbReference type="NCBI Taxonomy" id="2019572"/>
    <lineage>
        <taxon>Bacteria</taxon>
        <taxon>Bacillati</taxon>
        <taxon>Cyanobacteriota</taxon>
        <taxon>Cyanophyceae</taxon>
        <taxon>Nostocales</taxon>
        <taxon>Hapalosiphonaceae</taxon>
        <taxon>Fischerella</taxon>
    </lineage>
</organism>
<dbReference type="InterPro" id="IPR005804">
    <property type="entry name" value="FA_desaturase_dom"/>
</dbReference>
<feature type="transmembrane region" description="Helical" evidence="3">
    <location>
        <begin position="148"/>
        <end position="168"/>
    </location>
</feature>
<dbReference type="EMBL" id="NRQW01000595">
    <property type="protein sequence ID" value="PLZ84386.1"/>
    <property type="molecule type" value="Genomic_DNA"/>
</dbReference>
<comment type="caution">
    <text evidence="5">The sequence shown here is derived from an EMBL/GenBank/DDBJ whole genome shotgun (WGS) entry which is preliminary data.</text>
</comment>
<evidence type="ECO:0000256" key="1">
    <source>
        <dbReference type="ARBA" id="ARBA00001954"/>
    </source>
</evidence>
<keyword evidence="3" id="KW-0812">Transmembrane</keyword>
<comment type="cofactor">
    <cofactor evidence="1">
        <name>Fe(2+)</name>
        <dbReference type="ChEBI" id="CHEBI:29033"/>
    </cofactor>
</comment>
<sequence length="263" mass="31064">MNICDRSLLYTVDFAKFTPKQNTIYGLIIALVIISLWVASLALLLCIDTTKFPNWLIPITVVWQTFLYTGLFITAHDAMHGSVCRQHKKINNFIGTLAVLLYGFFSYRQLLKKHWLHHHHPASERDPDYHDGNTSNVIFWYFQFMKEYWSWTQFLGMTIAYNLAKYVLLISETNLLLFWIVPAILSSVQLFYFGTFLPHREPEQGYVRPHCAQTIPLPVFWSFISCYHFGYHQEHHEYSHVPWWQLPAVYKQRISLRSLKDPA</sequence>
<feature type="transmembrane region" description="Helical" evidence="3">
    <location>
        <begin position="90"/>
        <end position="107"/>
    </location>
</feature>
<dbReference type="NCBIfam" id="NF045690">
    <property type="entry name" value="BCarotKetCrtW"/>
    <property type="match status" value="1"/>
</dbReference>
<accession>A0A2N6JWG7</accession>
<feature type="transmembrane region" description="Helical" evidence="3">
    <location>
        <begin position="175"/>
        <end position="194"/>
    </location>
</feature>
<keyword evidence="3" id="KW-1133">Transmembrane helix</keyword>
<protein>
    <submittedName>
        <fullName evidence="5">Beta-carotene ketolase</fullName>
    </submittedName>
</protein>
<feature type="domain" description="Fatty acid desaturase" evidence="4">
    <location>
        <begin position="143"/>
        <end position="251"/>
    </location>
</feature>
<feature type="transmembrane region" description="Helical" evidence="3">
    <location>
        <begin position="55"/>
        <end position="78"/>
    </location>
</feature>
<feature type="transmembrane region" description="Helical" evidence="3">
    <location>
        <begin position="24"/>
        <end position="43"/>
    </location>
</feature>
<gene>
    <name evidence="5" type="ORF">CEN44_25020</name>
</gene>
<dbReference type="AlphaFoldDB" id="A0A2N6JWG7"/>
<reference evidence="5 6" key="1">
    <citation type="submission" date="2017-08" db="EMBL/GenBank/DDBJ databases">
        <title>Genomes of Fischerella (Mastigocladus) sp. strains.</title>
        <authorList>
            <person name="Miller S.R."/>
        </authorList>
    </citation>
    <scope>NUCLEOTIDE SEQUENCE [LARGE SCALE GENOMIC DNA]</scope>
    <source>
        <strain evidence="5 6">CCMEE 5323</strain>
    </source>
</reference>
<comment type="similarity">
    <text evidence="2">Belongs to the fatty acid desaturase type 2 family.</text>
</comment>
<dbReference type="GO" id="GO:0006629">
    <property type="term" value="P:lipid metabolic process"/>
    <property type="evidence" value="ECO:0007669"/>
    <property type="project" value="InterPro"/>
</dbReference>
<evidence type="ECO:0000259" key="4">
    <source>
        <dbReference type="Pfam" id="PF00487"/>
    </source>
</evidence>
<dbReference type="Proteomes" id="UP000235036">
    <property type="component" value="Unassembled WGS sequence"/>
</dbReference>
<evidence type="ECO:0000256" key="2">
    <source>
        <dbReference type="ARBA" id="ARBA00008749"/>
    </source>
</evidence>